<dbReference type="InterPro" id="IPR051219">
    <property type="entry name" value="Heterochromatin_chromo-domain"/>
</dbReference>
<keyword evidence="2" id="KW-0677">Repeat</keyword>
<gene>
    <name evidence="5" type="ORF">CHIRRI_LOCUS13918</name>
</gene>
<dbReference type="InterPro" id="IPR016197">
    <property type="entry name" value="Chromo-like_dom_sf"/>
</dbReference>
<feature type="domain" description="Chromo" evidence="4">
    <location>
        <begin position="23"/>
        <end position="79"/>
    </location>
</feature>
<dbReference type="FunFam" id="2.40.50.40:FF:000031">
    <property type="entry name" value="Heterochromatin protein 1"/>
    <property type="match status" value="1"/>
</dbReference>
<dbReference type="Pfam" id="PF01393">
    <property type="entry name" value="Chromo_shadow"/>
    <property type="match status" value="1"/>
</dbReference>
<dbReference type="SUPFAM" id="SSF54160">
    <property type="entry name" value="Chromo domain-like"/>
    <property type="match status" value="1"/>
</dbReference>
<reference evidence="5" key="1">
    <citation type="submission" date="2022-01" db="EMBL/GenBank/DDBJ databases">
        <authorList>
            <person name="King R."/>
        </authorList>
    </citation>
    <scope>NUCLEOTIDE SEQUENCE</scope>
</reference>
<accession>A0A9N9S7Q0</accession>
<evidence type="ECO:0000256" key="3">
    <source>
        <dbReference type="ARBA" id="ARBA00023242"/>
    </source>
</evidence>
<organism evidence="5 6">
    <name type="scientific">Chironomus riparius</name>
    <dbReference type="NCBI Taxonomy" id="315576"/>
    <lineage>
        <taxon>Eukaryota</taxon>
        <taxon>Metazoa</taxon>
        <taxon>Ecdysozoa</taxon>
        <taxon>Arthropoda</taxon>
        <taxon>Hexapoda</taxon>
        <taxon>Insecta</taxon>
        <taxon>Pterygota</taxon>
        <taxon>Neoptera</taxon>
        <taxon>Endopterygota</taxon>
        <taxon>Diptera</taxon>
        <taxon>Nematocera</taxon>
        <taxon>Chironomoidea</taxon>
        <taxon>Chironomidae</taxon>
        <taxon>Chironominae</taxon>
        <taxon>Chironomus</taxon>
    </lineage>
</organism>
<dbReference type="InterPro" id="IPR000953">
    <property type="entry name" value="Chromo/chromo_shadow_dom"/>
</dbReference>
<dbReference type="GO" id="GO:0005694">
    <property type="term" value="C:chromosome"/>
    <property type="evidence" value="ECO:0007669"/>
    <property type="project" value="UniProtKB-ARBA"/>
</dbReference>
<name>A0A9N9S7Q0_9DIPT</name>
<evidence type="ECO:0000256" key="1">
    <source>
        <dbReference type="ARBA" id="ARBA00004123"/>
    </source>
</evidence>
<reference evidence="5" key="2">
    <citation type="submission" date="2022-10" db="EMBL/GenBank/DDBJ databases">
        <authorList>
            <consortium name="ENA_rothamsted_submissions"/>
            <consortium name="culmorum"/>
            <person name="King R."/>
        </authorList>
    </citation>
    <scope>NUCLEOTIDE SEQUENCE</scope>
</reference>
<keyword evidence="3" id="KW-0539">Nucleus</keyword>
<dbReference type="InterPro" id="IPR008251">
    <property type="entry name" value="Chromo_shadow_dom"/>
</dbReference>
<dbReference type="Gene3D" id="2.40.50.40">
    <property type="match status" value="1"/>
</dbReference>
<dbReference type="AlphaFoldDB" id="A0A9N9S7Q0"/>
<evidence type="ECO:0000313" key="5">
    <source>
        <dbReference type="EMBL" id="CAG9811109.1"/>
    </source>
</evidence>
<dbReference type="EMBL" id="OU895880">
    <property type="protein sequence ID" value="CAG9811109.1"/>
    <property type="molecule type" value="Genomic_DNA"/>
</dbReference>
<comment type="subcellular location">
    <subcellularLocation>
        <location evidence="1">Nucleus</location>
    </subcellularLocation>
</comment>
<evidence type="ECO:0000256" key="2">
    <source>
        <dbReference type="ARBA" id="ARBA00022737"/>
    </source>
</evidence>
<keyword evidence="6" id="KW-1185">Reference proteome</keyword>
<dbReference type="GO" id="GO:0005634">
    <property type="term" value="C:nucleus"/>
    <property type="evidence" value="ECO:0007669"/>
    <property type="project" value="UniProtKB-SubCell"/>
</dbReference>
<dbReference type="SMART" id="SM00298">
    <property type="entry name" value="CHROMO"/>
    <property type="match status" value="1"/>
</dbReference>
<dbReference type="PROSITE" id="PS50013">
    <property type="entry name" value="CHROMO_2"/>
    <property type="match status" value="1"/>
</dbReference>
<evidence type="ECO:0000313" key="6">
    <source>
        <dbReference type="Proteomes" id="UP001153620"/>
    </source>
</evidence>
<dbReference type="PANTHER" id="PTHR22812">
    <property type="entry name" value="CHROMOBOX PROTEIN"/>
    <property type="match status" value="1"/>
</dbReference>
<proteinExistence type="predicted"/>
<dbReference type="OrthoDB" id="433924at2759"/>
<dbReference type="Proteomes" id="UP001153620">
    <property type="component" value="Chromosome 4"/>
</dbReference>
<sequence>MSQTQSYRTKKTEMEKQGFARGYEPEQIIGATDASGTLQFLIKWKGVDEADLVSAREANIKCPEIVQEFYQERLNWANN</sequence>
<protein>
    <recommendedName>
        <fullName evidence="4">Chromo domain-containing protein</fullName>
    </recommendedName>
</protein>
<dbReference type="SMART" id="SM00300">
    <property type="entry name" value="ChSh"/>
    <property type="match status" value="1"/>
</dbReference>
<evidence type="ECO:0000259" key="4">
    <source>
        <dbReference type="PROSITE" id="PS50013"/>
    </source>
</evidence>